<dbReference type="Gene3D" id="3.40.630.30">
    <property type="match status" value="1"/>
</dbReference>
<keyword evidence="1 4" id="KW-0808">Transferase</keyword>
<dbReference type="GO" id="GO:0016747">
    <property type="term" value="F:acyltransferase activity, transferring groups other than amino-acyl groups"/>
    <property type="evidence" value="ECO:0007669"/>
    <property type="project" value="InterPro"/>
</dbReference>
<evidence type="ECO:0000313" key="4">
    <source>
        <dbReference type="EMBL" id="PWW02985.1"/>
    </source>
</evidence>
<dbReference type="InterPro" id="IPR000182">
    <property type="entry name" value="GNAT_dom"/>
</dbReference>
<protein>
    <submittedName>
        <fullName evidence="4">Putative acetyltransferase</fullName>
    </submittedName>
</protein>
<dbReference type="InterPro" id="IPR016181">
    <property type="entry name" value="Acyl_CoA_acyltransferase"/>
</dbReference>
<dbReference type="Proteomes" id="UP000246744">
    <property type="component" value="Unassembled WGS sequence"/>
</dbReference>
<comment type="caution">
    <text evidence="4">The sequence shown here is derived from an EMBL/GenBank/DDBJ whole genome shotgun (WGS) entry which is preliminary data.</text>
</comment>
<dbReference type="AlphaFoldDB" id="A0A317PP39"/>
<reference evidence="4 5" key="1">
    <citation type="submission" date="2018-05" db="EMBL/GenBank/DDBJ databases">
        <title>Genomic Encyclopedia of Type Strains, Phase IV (KMG-IV): sequencing the most valuable type-strain genomes for metagenomic binning, comparative biology and taxonomic classification.</title>
        <authorList>
            <person name="Goeker M."/>
        </authorList>
    </citation>
    <scope>NUCLEOTIDE SEQUENCE [LARGE SCALE GENOMIC DNA]</scope>
    <source>
        <strain evidence="4 5">DSM 19579</strain>
    </source>
</reference>
<dbReference type="RefSeq" id="WP_036114274.1">
    <property type="nucleotide sequence ID" value="NZ_QGTS01000017.1"/>
</dbReference>
<dbReference type="InterPro" id="IPR050832">
    <property type="entry name" value="Bact_Acetyltransf"/>
</dbReference>
<evidence type="ECO:0000259" key="3">
    <source>
        <dbReference type="PROSITE" id="PS51186"/>
    </source>
</evidence>
<dbReference type="SUPFAM" id="SSF55729">
    <property type="entry name" value="Acyl-CoA N-acyltransferases (Nat)"/>
    <property type="match status" value="1"/>
</dbReference>
<name>A0A317PP39_9ENTR</name>
<dbReference type="PROSITE" id="PS51186">
    <property type="entry name" value="GNAT"/>
    <property type="match status" value="1"/>
</dbReference>
<evidence type="ECO:0000256" key="2">
    <source>
        <dbReference type="ARBA" id="ARBA00023315"/>
    </source>
</evidence>
<dbReference type="Pfam" id="PF00583">
    <property type="entry name" value="Acetyltransf_1"/>
    <property type="match status" value="1"/>
</dbReference>
<evidence type="ECO:0000256" key="1">
    <source>
        <dbReference type="ARBA" id="ARBA00022679"/>
    </source>
</evidence>
<dbReference type="CDD" id="cd04301">
    <property type="entry name" value="NAT_SF"/>
    <property type="match status" value="1"/>
</dbReference>
<feature type="domain" description="N-acetyltransferase" evidence="3">
    <location>
        <begin position="1"/>
        <end position="152"/>
    </location>
</feature>
<dbReference type="EMBL" id="QGTS01000017">
    <property type="protein sequence ID" value="PWW02985.1"/>
    <property type="molecule type" value="Genomic_DNA"/>
</dbReference>
<evidence type="ECO:0000313" key="5">
    <source>
        <dbReference type="Proteomes" id="UP000246744"/>
    </source>
</evidence>
<dbReference type="OrthoDB" id="9803233at2"/>
<accession>A0A317PP39</accession>
<proteinExistence type="predicted"/>
<organism evidence="4 5">
    <name type="scientific">Mangrovibacter plantisponsor</name>
    <dbReference type="NCBI Taxonomy" id="451513"/>
    <lineage>
        <taxon>Bacteria</taxon>
        <taxon>Pseudomonadati</taxon>
        <taxon>Pseudomonadota</taxon>
        <taxon>Gammaproteobacteria</taxon>
        <taxon>Enterobacterales</taxon>
        <taxon>Enterobacteriaceae</taxon>
        <taxon>Mangrovibacter</taxon>
    </lineage>
</organism>
<keyword evidence="2" id="KW-0012">Acyltransferase</keyword>
<dbReference type="PANTHER" id="PTHR43877">
    <property type="entry name" value="AMINOALKYLPHOSPHONATE N-ACETYLTRANSFERASE-RELATED-RELATED"/>
    <property type="match status" value="1"/>
</dbReference>
<keyword evidence="5" id="KW-1185">Reference proteome</keyword>
<dbReference type="PANTHER" id="PTHR43877:SF2">
    <property type="entry name" value="AMINOALKYLPHOSPHONATE N-ACETYLTRANSFERASE-RELATED"/>
    <property type="match status" value="1"/>
</dbReference>
<gene>
    <name evidence="4" type="ORF">DES37_11746</name>
</gene>
<sequence length="152" mass="17319">MFYFEPAPASHPELQQLVTELDDWQNALYPEASCHCLDLQAQPETHLYCLLARTEQGETVGCGAVVLEGENRGEIKRMYIRPAWRGHKLGEKILASLEGVARKHSLPWLRLETGIHQHAAIRLYQNCQFEICEAFAPYQPDPLSVFMEKALV</sequence>